<evidence type="ECO:0000313" key="1">
    <source>
        <dbReference type="EMBL" id="GFT74435.1"/>
    </source>
</evidence>
<dbReference type="EMBL" id="BMAW01117285">
    <property type="protein sequence ID" value="GFT74435.1"/>
    <property type="molecule type" value="Genomic_DNA"/>
</dbReference>
<evidence type="ECO:0000313" key="2">
    <source>
        <dbReference type="Proteomes" id="UP000887013"/>
    </source>
</evidence>
<reference evidence="1" key="1">
    <citation type="submission" date="2020-08" db="EMBL/GenBank/DDBJ databases">
        <title>Multicomponent nature underlies the extraordinary mechanical properties of spider dragline silk.</title>
        <authorList>
            <person name="Kono N."/>
            <person name="Nakamura H."/>
            <person name="Mori M."/>
            <person name="Yoshida Y."/>
            <person name="Ohtoshi R."/>
            <person name="Malay A.D."/>
            <person name="Moran D.A.P."/>
            <person name="Tomita M."/>
            <person name="Numata K."/>
            <person name="Arakawa K."/>
        </authorList>
    </citation>
    <scope>NUCLEOTIDE SEQUENCE</scope>
</reference>
<sequence length="97" mass="10923">MKTSRIFEVKSIPTPGRIQREVLRKTVAESLSLTASRLCSWANINLIEMELRDGTAEETIDILVRSEGIGASNVGDSNLPLQSLDTTARWRVYTWQM</sequence>
<accession>A0A8X6PJK4</accession>
<name>A0A8X6PJK4_NEPPI</name>
<dbReference type="AlphaFoldDB" id="A0A8X6PJK4"/>
<dbReference type="Proteomes" id="UP000887013">
    <property type="component" value="Unassembled WGS sequence"/>
</dbReference>
<protein>
    <submittedName>
        <fullName evidence="1">Uncharacterized protein</fullName>
    </submittedName>
</protein>
<keyword evidence="2" id="KW-1185">Reference proteome</keyword>
<organism evidence="1 2">
    <name type="scientific">Nephila pilipes</name>
    <name type="common">Giant wood spider</name>
    <name type="synonym">Nephila maculata</name>
    <dbReference type="NCBI Taxonomy" id="299642"/>
    <lineage>
        <taxon>Eukaryota</taxon>
        <taxon>Metazoa</taxon>
        <taxon>Ecdysozoa</taxon>
        <taxon>Arthropoda</taxon>
        <taxon>Chelicerata</taxon>
        <taxon>Arachnida</taxon>
        <taxon>Araneae</taxon>
        <taxon>Araneomorphae</taxon>
        <taxon>Entelegynae</taxon>
        <taxon>Araneoidea</taxon>
        <taxon>Nephilidae</taxon>
        <taxon>Nephila</taxon>
    </lineage>
</organism>
<proteinExistence type="predicted"/>
<comment type="caution">
    <text evidence="1">The sequence shown here is derived from an EMBL/GenBank/DDBJ whole genome shotgun (WGS) entry which is preliminary data.</text>
</comment>
<gene>
    <name evidence="1" type="ORF">NPIL_197311</name>
</gene>